<reference evidence="2 3" key="1">
    <citation type="journal article" date="2016" name="Genome Biol. Evol.">
        <title>Draft genome sequence of an aflatoxigenic Aspergillus species, A. bombycis.</title>
        <authorList>
            <person name="Moore G.G."/>
            <person name="Mack B.M."/>
            <person name="Beltz S.B."/>
            <person name="Gilbert M.K."/>
        </authorList>
    </citation>
    <scope>NUCLEOTIDE SEQUENCE [LARGE SCALE GENOMIC DNA]</scope>
    <source>
        <strain evidence="3">NRRL 26010</strain>
    </source>
</reference>
<dbReference type="RefSeq" id="XP_022390578.1">
    <property type="nucleotide sequence ID" value="XM_022532162.1"/>
</dbReference>
<dbReference type="AlphaFoldDB" id="A0A1F8A576"/>
<evidence type="ECO:0000313" key="3">
    <source>
        <dbReference type="Proteomes" id="UP000179179"/>
    </source>
</evidence>
<accession>A0A1F8A576</accession>
<comment type="caution">
    <text evidence="2">The sequence shown here is derived from an EMBL/GenBank/DDBJ whole genome shotgun (WGS) entry which is preliminary data.</text>
</comment>
<dbReference type="GeneID" id="34448423"/>
<evidence type="ECO:0000313" key="2">
    <source>
        <dbReference type="EMBL" id="OGM46861.1"/>
    </source>
</evidence>
<gene>
    <name evidence="2" type="ORF">ABOM_005033</name>
</gene>
<dbReference type="STRING" id="109264.A0A1F8A576"/>
<sequence length="169" mass="18483">MPGLSRSIEIIKARIKKIFDRQVSRQLNALFPERQPKEPGNVRPPNETVPRSHTGEIDNVSNTSPERCSASTAYEWGAHMSAVVDEDLWLPAFLAQDISYGPEVMLDVQDGLSPETRSALMGSNLDPQLRLNLSAPDSTMSYSPFPDTLLDQLSDAPAGEGDKLSCSAI</sequence>
<name>A0A1F8A576_9EURO</name>
<dbReference type="EMBL" id="LYCR01000028">
    <property type="protein sequence ID" value="OGM46861.1"/>
    <property type="molecule type" value="Genomic_DNA"/>
</dbReference>
<evidence type="ECO:0000256" key="1">
    <source>
        <dbReference type="SAM" id="MobiDB-lite"/>
    </source>
</evidence>
<protein>
    <submittedName>
        <fullName evidence="2">Uncharacterized protein</fullName>
    </submittedName>
</protein>
<dbReference type="Proteomes" id="UP000179179">
    <property type="component" value="Unassembled WGS sequence"/>
</dbReference>
<keyword evidence="3" id="KW-1185">Reference proteome</keyword>
<proteinExistence type="predicted"/>
<organism evidence="2 3">
    <name type="scientific">Aspergillus bombycis</name>
    <dbReference type="NCBI Taxonomy" id="109264"/>
    <lineage>
        <taxon>Eukaryota</taxon>
        <taxon>Fungi</taxon>
        <taxon>Dikarya</taxon>
        <taxon>Ascomycota</taxon>
        <taxon>Pezizomycotina</taxon>
        <taxon>Eurotiomycetes</taxon>
        <taxon>Eurotiomycetidae</taxon>
        <taxon>Eurotiales</taxon>
        <taxon>Aspergillaceae</taxon>
        <taxon>Aspergillus</taxon>
    </lineage>
</organism>
<feature type="region of interest" description="Disordered" evidence="1">
    <location>
        <begin position="31"/>
        <end position="66"/>
    </location>
</feature>
<dbReference type="OrthoDB" id="4161332at2759"/>